<dbReference type="RefSeq" id="WP_125968701.1">
    <property type="nucleotide sequence ID" value="NZ_QXGK01000015.1"/>
</dbReference>
<name>A0A430FPB6_9BIFI</name>
<keyword evidence="2" id="KW-1185">Reference proteome</keyword>
<evidence type="ECO:0000313" key="1">
    <source>
        <dbReference type="EMBL" id="RSX54665.1"/>
    </source>
</evidence>
<protein>
    <submittedName>
        <fullName evidence="1">Uncharacterized protein</fullName>
    </submittedName>
</protein>
<sequence>MRTASPATAVRVRTTLSVEETQQEFDDEFDDIIHGGYFGDDDGKPHDEGCEFYIGECDELARFWVLASRSEEKRYYCPKHFALLLHDVIDALSCAESFADVSEIAQRRDVVHTFIIEWGRTGR</sequence>
<accession>A0A430FPB6</accession>
<comment type="caution">
    <text evidence="1">The sequence shown here is derived from an EMBL/GenBank/DDBJ whole genome shotgun (WGS) entry which is preliminary data.</text>
</comment>
<dbReference type="Proteomes" id="UP000287470">
    <property type="component" value="Unassembled WGS sequence"/>
</dbReference>
<organism evidence="1 2">
    <name type="scientific">Bifidobacterium samirii</name>
    <dbReference type="NCBI Taxonomy" id="2306974"/>
    <lineage>
        <taxon>Bacteria</taxon>
        <taxon>Bacillati</taxon>
        <taxon>Actinomycetota</taxon>
        <taxon>Actinomycetes</taxon>
        <taxon>Bifidobacteriales</taxon>
        <taxon>Bifidobacteriaceae</taxon>
        <taxon>Bifidobacterium</taxon>
    </lineage>
</organism>
<dbReference type="EMBL" id="QXGK01000015">
    <property type="protein sequence ID" value="RSX54665.1"/>
    <property type="molecule type" value="Genomic_DNA"/>
</dbReference>
<proteinExistence type="predicted"/>
<dbReference type="OrthoDB" id="3239460at2"/>
<evidence type="ECO:0000313" key="2">
    <source>
        <dbReference type="Proteomes" id="UP000287470"/>
    </source>
</evidence>
<gene>
    <name evidence="1" type="ORF">D2E24_1435</name>
</gene>
<dbReference type="AlphaFoldDB" id="A0A430FPB6"/>
<reference evidence="1 2" key="1">
    <citation type="submission" date="2018-09" db="EMBL/GenBank/DDBJ databases">
        <title>Characterization of the phylogenetic diversity of five novel species belonging to the genus Bifidobacterium.</title>
        <authorList>
            <person name="Lugli G.A."/>
            <person name="Duranti S."/>
            <person name="Milani C."/>
        </authorList>
    </citation>
    <scope>NUCLEOTIDE SEQUENCE [LARGE SCALE GENOMIC DNA]</scope>
    <source>
        <strain evidence="1 2">2033B</strain>
    </source>
</reference>